<keyword evidence="5" id="KW-0539">Nucleus</keyword>
<protein>
    <submittedName>
        <fullName evidence="7">Uncharacterized protein</fullName>
    </submittedName>
</protein>
<proteinExistence type="predicted"/>
<reference evidence="7" key="1">
    <citation type="submission" date="2020-05" db="EMBL/GenBank/DDBJ databases">
        <title>Phylogenomic resolution of chytrid fungi.</title>
        <authorList>
            <person name="Stajich J.E."/>
            <person name="Amses K."/>
            <person name="Simmons R."/>
            <person name="Seto K."/>
            <person name="Myers J."/>
            <person name="Bonds A."/>
            <person name="Quandt C.A."/>
            <person name="Barry K."/>
            <person name="Liu P."/>
            <person name="Grigoriev I."/>
            <person name="Longcore J.E."/>
            <person name="James T.Y."/>
        </authorList>
    </citation>
    <scope>NUCLEOTIDE SEQUENCE</scope>
    <source>
        <strain evidence="7">PLAUS21</strain>
    </source>
</reference>
<keyword evidence="4" id="KW-0804">Transcription</keyword>
<feature type="region of interest" description="Disordered" evidence="6">
    <location>
        <begin position="22"/>
        <end position="82"/>
    </location>
</feature>
<accession>A0AAD5Y9R8</accession>
<dbReference type="GO" id="GO:0010468">
    <property type="term" value="P:regulation of gene expression"/>
    <property type="evidence" value="ECO:0007669"/>
    <property type="project" value="UniProtKB-ARBA"/>
</dbReference>
<name>A0AAD5Y9R8_9FUNG</name>
<evidence type="ECO:0000256" key="4">
    <source>
        <dbReference type="ARBA" id="ARBA00023163"/>
    </source>
</evidence>
<comment type="caution">
    <text evidence="7">The sequence shown here is derived from an EMBL/GenBank/DDBJ whole genome shotgun (WGS) entry which is preliminary data.</text>
</comment>
<keyword evidence="8" id="KW-1185">Reference proteome</keyword>
<comment type="subcellular location">
    <subcellularLocation>
        <location evidence="1">Nucleus</location>
    </subcellularLocation>
</comment>
<keyword evidence="3" id="KW-0805">Transcription regulation</keyword>
<dbReference type="Proteomes" id="UP001210925">
    <property type="component" value="Unassembled WGS sequence"/>
</dbReference>
<evidence type="ECO:0000313" key="7">
    <source>
        <dbReference type="EMBL" id="KAJ3259815.1"/>
    </source>
</evidence>
<dbReference type="GO" id="GO:0005654">
    <property type="term" value="C:nucleoplasm"/>
    <property type="evidence" value="ECO:0007669"/>
    <property type="project" value="UniProtKB-ARBA"/>
</dbReference>
<organism evidence="7 8">
    <name type="scientific">Boothiomyces macroporosus</name>
    <dbReference type="NCBI Taxonomy" id="261099"/>
    <lineage>
        <taxon>Eukaryota</taxon>
        <taxon>Fungi</taxon>
        <taxon>Fungi incertae sedis</taxon>
        <taxon>Chytridiomycota</taxon>
        <taxon>Chytridiomycota incertae sedis</taxon>
        <taxon>Chytridiomycetes</taxon>
        <taxon>Rhizophydiales</taxon>
        <taxon>Terramycetaceae</taxon>
        <taxon>Boothiomyces</taxon>
    </lineage>
</organism>
<dbReference type="InterPro" id="IPR013907">
    <property type="entry name" value="Sds3"/>
</dbReference>
<evidence type="ECO:0000256" key="6">
    <source>
        <dbReference type="SAM" id="MobiDB-lite"/>
    </source>
</evidence>
<gene>
    <name evidence="7" type="ORF">HK103_001706</name>
</gene>
<dbReference type="Pfam" id="PF08598">
    <property type="entry name" value="Sds3"/>
    <property type="match status" value="1"/>
</dbReference>
<evidence type="ECO:0000256" key="3">
    <source>
        <dbReference type="ARBA" id="ARBA00023015"/>
    </source>
</evidence>
<dbReference type="EMBL" id="JADGKB010000015">
    <property type="protein sequence ID" value="KAJ3259815.1"/>
    <property type="molecule type" value="Genomic_DNA"/>
</dbReference>
<sequence>MSSVFIQQQQQVNELERTLNNVYENGPESPLFPNDKLFQDTSNSQDSNSPTTASKTPTNKNYDNIETTDQETNSPDHPDTAVENDIDMEQNEDTQKEVSQNKLISNVKERVRRGKDMIDSSFEKLYNLKLQELNVEQELLKNGKHPEYHSRLSQIEKARDLRMARCKDQYERIRESITMQYDANVKLAYDTMMVIHN</sequence>
<evidence type="ECO:0000256" key="2">
    <source>
        <dbReference type="ARBA" id="ARBA00022491"/>
    </source>
</evidence>
<evidence type="ECO:0000313" key="8">
    <source>
        <dbReference type="Proteomes" id="UP001210925"/>
    </source>
</evidence>
<dbReference type="AlphaFoldDB" id="A0AAD5Y9R8"/>
<evidence type="ECO:0000256" key="1">
    <source>
        <dbReference type="ARBA" id="ARBA00004123"/>
    </source>
</evidence>
<keyword evidence="2" id="KW-0678">Repressor</keyword>
<evidence type="ECO:0000256" key="5">
    <source>
        <dbReference type="ARBA" id="ARBA00023242"/>
    </source>
</evidence>
<feature type="compositionally biased region" description="Polar residues" evidence="6">
    <location>
        <begin position="39"/>
        <end position="73"/>
    </location>
</feature>